<evidence type="ECO:0000259" key="12">
    <source>
        <dbReference type="Pfam" id="PF25994"/>
    </source>
</evidence>
<dbReference type="GO" id="GO:0005886">
    <property type="term" value="C:plasma membrane"/>
    <property type="evidence" value="ECO:0007669"/>
    <property type="project" value="UniProtKB-SubCell"/>
</dbReference>
<keyword evidence="3 9" id="KW-0813">Transport</keyword>
<dbReference type="GO" id="GO:0009306">
    <property type="term" value="P:protein secretion"/>
    <property type="evidence" value="ECO:0007669"/>
    <property type="project" value="InterPro"/>
</dbReference>
<dbReference type="InterPro" id="IPR058781">
    <property type="entry name" value="HH_AprE-like"/>
</dbReference>
<dbReference type="AlphaFoldDB" id="A0A1W6ZZV3"/>
<keyword evidence="8" id="KW-0472">Membrane</keyword>
<dbReference type="PROSITE" id="PS00543">
    <property type="entry name" value="HLYD_FAMILY"/>
    <property type="match status" value="1"/>
</dbReference>
<dbReference type="Gene3D" id="1.10.287.470">
    <property type="entry name" value="Helix hairpin bin"/>
    <property type="match status" value="1"/>
</dbReference>
<evidence type="ECO:0000256" key="2">
    <source>
        <dbReference type="ARBA" id="ARBA00009477"/>
    </source>
</evidence>
<dbReference type="SUPFAM" id="SSF111369">
    <property type="entry name" value="HlyD-like secretion proteins"/>
    <property type="match status" value="1"/>
</dbReference>
<evidence type="ECO:0000256" key="9">
    <source>
        <dbReference type="RuleBase" id="RU365093"/>
    </source>
</evidence>
<dbReference type="InterPro" id="IPR006144">
    <property type="entry name" value="Secretion_HlyD_CS"/>
</dbReference>
<keyword evidence="15" id="KW-1185">Reference proteome</keyword>
<evidence type="ECO:0000256" key="1">
    <source>
        <dbReference type="ARBA" id="ARBA00004377"/>
    </source>
</evidence>
<name>A0A1W6ZZV3_9HYPH</name>
<keyword evidence="5 9" id="KW-0997">Cell inner membrane</keyword>
<dbReference type="Pfam" id="PF25994">
    <property type="entry name" value="HH_AprE"/>
    <property type="match status" value="1"/>
</dbReference>
<dbReference type="EMBL" id="CP021112">
    <property type="protein sequence ID" value="ARQ02894.1"/>
    <property type="molecule type" value="Genomic_DNA"/>
</dbReference>
<evidence type="ECO:0000256" key="3">
    <source>
        <dbReference type="ARBA" id="ARBA00022448"/>
    </source>
</evidence>
<feature type="domain" description="AprE-like long alpha-helical hairpin" evidence="12">
    <location>
        <begin position="196"/>
        <end position="380"/>
    </location>
</feature>
<feature type="domain" description="AprE-like beta-barrel" evidence="13">
    <location>
        <begin position="423"/>
        <end position="530"/>
    </location>
</feature>
<evidence type="ECO:0000256" key="5">
    <source>
        <dbReference type="ARBA" id="ARBA00022519"/>
    </source>
</evidence>
<reference evidence="14 15" key="1">
    <citation type="submission" date="2017-05" db="EMBL/GenBank/DDBJ databases">
        <title>Full genome sequence of Pseudorhodoplanes sinuspersici.</title>
        <authorList>
            <person name="Dastgheib S.M.M."/>
            <person name="Shavandi M."/>
            <person name="Tirandaz H."/>
        </authorList>
    </citation>
    <scope>NUCLEOTIDE SEQUENCE [LARGE SCALE GENOMIC DNA]</scope>
    <source>
        <strain evidence="14 15">RIPI110</strain>
    </source>
</reference>
<dbReference type="InterPro" id="IPR010129">
    <property type="entry name" value="T1SS_HlyD"/>
</dbReference>
<keyword evidence="7" id="KW-1133">Transmembrane helix</keyword>
<dbReference type="InterPro" id="IPR058982">
    <property type="entry name" value="Beta-barrel_AprE"/>
</dbReference>
<dbReference type="Proteomes" id="UP000194137">
    <property type="component" value="Chromosome"/>
</dbReference>
<dbReference type="PANTHER" id="PTHR30386">
    <property type="entry name" value="MEMBRANE FUSION SUBUNIT OF EMRAB-TOLC MULTIDRUG EFFLUX PUMP"/>
    <property type="match status" value="1"/>
</dbReference>
<dbReference type="KEGG" id="psin:CAK95_10800"/>
<evidence type="ECO:0000256" key="6">
    <source>
        <dbReference type="ARBA" id="ARBA00022692"/>
    </source>
</evidence>
<evidence type="ECO:0000256" key="11">
    <source>
        <dbReference type="SAM" id="MobiDB-lite"/>
    </source>
</evidence>
<evidence type="ECO:0000256" key="8">
    <source>
        <dbReference type="ARBA" id="ARBA00023136"/>
    </source>
</evidence>
<keyword evidence="4 9" id="KW-1003">Cell membrane</keyword>
<dbReference type="Gene3D" id="2.40.30.170">
    <property type="match status" value="1"/>
</dbReference>
<feature type="coiled-coil region" evidence="10">
    <location>
        <begin position="252"/>
        <end position="286"/>
    </location>
</feature>
<dbReference type="STRING" id="1235591.CAK95_10800"/>
<sequence>MSQTDFQAIWDGRVILVQSPGVLSRTLLRSAKDGKLYATRIALGLVEKTRRIAKPDLAKEAAQSAANTAGTAIIDFADRARKLGRAVSIPRQDPDRRRSHELAFLPAALEIVETPPSPVGRATAFALIGVFSAALIWAAVGTVDIVAVAPGKIISGGRNKTIQPFDTSVVRSILVRDGQSVKSGDVLIELDATMSTAEFERLRSDLQGAQLDTARLKAALAGKEDPLSAFTPPKEAPSTLVQMHRRFLTSLITEQNAKLAAIDRQIAQKEAERATISASIEKLKATITPLQQRVEIREQLFQKELGSKLTYLTELQDLVGQRQEILIQQSRYSETDAAIAVLTESRAKAVAEYERMLFDDLSKAEQKAAGLAQDVIKAEQRTSLQRLTAPIDGVVQQLAVHTIGGVVTPAQALMVIVPADSGLEIEAMISNRDIGFVEVGQDAEIKIDTFSFTRYGLLQGKILDISQDAITRNKPQDDKQRGGEASSSEPKGQELVYAARVSLDRTQMEIENKRVNLSPGMATTVEIKTGSRSIISYLLSPLMRYKHESLRER</sequence>
<dbReference type="PRINTS" id="PR01490">
    <property type="entry name" value="RTXTOXIND"/>
</dbReference>
<protein>
    <recommendedName>
        <fullName evidence="9">Membrane fusion protein (MFP) family protein</fullName>
    </recommendedName>
</protein>
<comment type="subcellular location">
    <subcellularLocation>
        <location evidence="1 9">Cell inner membrane</location>
        <topology evidence="1 9">Single-pass membrane protein</topology>
    </subcellularLocation>
</comment>
<dbReference type="Gene3D" id="2.40.50.100">
    <property type="match status" value="1"/>
</dbReference>
<accession>A0A1W6ZZV3</accession>
<keyword evidence="10" id="KW-0175">Coiled coil</keyword>
<evidence type="ECO:0000259" key="13">
    <source>
        <dbReference type="Pfam" id="PF26002"/>
    </source>
</evidence>
<feature type="region of interest" description="Disordered" evidence="11">
    <location>
        <begin position="470"/>
        <end position="491"/>
    </location>
</feature>
<organism evidence="14 15">
    <name type="scientific">Pseudorhodoplanes sinuspersici</name>
    <dbReference type="NCBI Taxonomy" id="1235591"/>
    <lineage>
        <taxon>Bacteria</taxon>
        <taxon>Pseudomonadati</taxon>
        <taxon>Pseudomonadota</taxon>
        <taxon>Alphaproteobacteria</taxon>
        <taxon>Hyphomicrobiales</taxon>
        <taxon>Pseudorhodoplanes</taxon>
    </lineage>
</organism>
<dbReference type="PANTHER" id="PTHR30386:SF27">
    <property type="entry name" value="MEMBRANE FUSION PROTEIN (MFP) FAMILY PROTEIN"/>
    <property type="match status" value="1"/>
</dbReference>
<dbReference type="Pfam" id="PF26002">
    <property type="entry name" value="Beta-barrel_AprE"/>
    <property type="match status" value="1"/>
</dbReference>
<keyword evidence="6" id="KW-0812">Transmembrane</keyword>
<proteinExistence type="inferred from homology"/>
<evidence type="ECO:0000256" key="7">
    <source>
        <dbReference type="ARBA" id="ARBA00022989"/>
    </source>
</evidence>
<dbReference type="NCBIfam" id="TIGR01843">
    <property type="entry name" value="type_I_hlyD"/>
    <property type="match status" value="1"/>
</dbReference>
<dbReference type="InterPro" id="IPR050739">
    <property type="entry name" value="MFP"/>
</dbReference>
<dbReference type="OrthoDB" id="9810980at2"/>
<evidence type="ECO:0000256" key="4">
    <source>
        <dbReference type="ARBA" id="ARBA00022475"/>
    </source>
</evidence>
<evidence type="ECO:0000256" key="10">
    <source>
        <dbReference type="SAM" id="Coils"/>
    </source>
</evidence>
<evidence type="ECO:0000313" key="15">
    <source>
        <dbReference type="Proteomes" id="UP000194137"/>
    </source>
</evidence>
<evidence type="ECO:0000313" key="14">
    <source>
        <dbReference type="EMBL" id="ARQ02894.1"/>
    </source>
</evidence>
<gene>
    <name evidence="14" type="ORF">CAK95_10800</name>
</gene>
<comment type="similarity">
    <text evidence="2 9">Belongs to the membrane fusion protein (MFP) (TC 8.A.1) family.</text>
</comment>